<dbReference type="Proteomes" id="UP000235392">
    <property type="component" value="Unassembled WGS sequence"/>
</dbReference>
<evidence type="ECO:0000256" key="1">
    <source>
        <dbReference type="SAM" id="MobiDB-lite"/>
    </source>
</evidence>
<evidence type="ECO:0000313" key="3">
    <source>
        <dbReference type="Proteomes" id="UP000235392"/>
    </source>
</evidence>
<feature type="compositionally biased region" description="Polar residues" evidence="1">
    <location>
        <begin position="11"/>
        <end position="23"/>
    </location>
</feature>
<organism evidence="2 3">
    <name type="scientific">Puccinia coronata f. sp. avenae</name>
    <dbReference type="NCBI Taxonomy" id="200324"/>
    <lineage>
        <taxon>Eukaryota</taxon>
        <taxon>Fungi</taxon>
        <taxon>Dikarya</taxon>
        <taxon>Basidiomycota</taxon>
        <taxon>Pucciniomycotina</taxon>
        <taxon>Pucciniomycetes</taxon>
        <taxon>Pucciniales</taxon>
        <taxon>Pucciniaceae</taxon>
        <taxon>Puccinia</taxon>
    </lineage>
</organism>
<accession>A0A2N5TRZ9</accession>
<name>A0A2N5TRZ9_9BASI</name>
<proteinExistence type="predicted"/>
<gene>
    <name evidence="2" type="ORF">PCASD_20234</name>
</gene>
<protein>
    <submittedName>
        <fullName evidence="2">Uncharacterized protein</fullName>
    </submittedName>
</protein>
<sequence length="169" mass="18948">MPISEPKQENSDASNQSNVSSLCCFQRVTPKSKDREWWSPQPTLNRNKDSATSGDDRDSQDERATLANHTGTEIDAHDFNQDSDDEIQEISAKVGRQTKKAEADEYNKVQEFFDPPFWKDGDQRSITGVSGAETPIEPMEALLETSKPTGTDQPRSTKILEDVHLVPRP</sequence>
<reference evidence="2 3" key="1">
    <citation type="submission" date="2017-11" db="EMBL/GenBank/DDBJ databases">
        <title>De novo assembly and phasing of dikaryotic genomes from two isolates of Puccinia coronata f. sp. avenae, the causal agent of oat crown rust.</title>
        <authorList>
            <person name="Miller M.E."/>
            <person name="Zhang Y."/>
            <person name="Omidvar V."/>
            <person name="Sperschneider J."/>
            <person name="Schwessinger B."/>
            <person name="Raley C."/>
            <person name="Palmer J.M."/>
            <person name="Garnica D."/>
            <person name="Upadhyaya N."/>
            <person name="Rathjen J."/>
            <person name="Taylor J.M."/>
            <person name="Park R.F."/>
            <person name="Dodds P.N."/>
            <person name="Hirsch C.D."/>
            <person name="Kianian S.F."/>
            <person name="Figueroa M."/>
        </authorList>
    </citation>
    <scope>NUCLEOTIDE SEQUENCE [LARGE SCALE GENOMIC DNA]</scope>
    <source>
        <strain evidence="2">12SD80</strain>
    </source>
</reference>
<feature type="region of interest" description="Disordered" evidence="1">
    <location>
        <begin position="1"/>
        <end position="86"/>
    </location>
</feature>
<dbReference type="EMBL" id="PGCI01000370">
    <property type="protein sequence ID" value="PLW28285.1"/>
    <property type="molecule type" value="Genomic_DNA"/>
</dbReference>
<feature type="compositionally biased region" description="Basic and acidic residues" evidence="1">
    <location>
        <begin position="1"/>
        <end position="10"/>
    </location>
</feature>
<dbReference type="AlphaFoldDB" id="A0A2N5TRZ9"/>
<comment type="caution">
    <text evidence="2">The sequence shown here is derived from an EMBL/GenBank/DDBJ whole genome shotgun (WGS) entry which is preliminary data.</text>
</comment>
<evidence type="ECO:0000313" key="2">
    <source>
        <dbReference type="EMBL" id="PLW28285.1"/>
    </source>
</evidence>
<feature type="compositionally biased region" description="Basic and acidic residues" evidence="1">
    <location>
        <begin position="46"/>
        <end position="64"/>
    </location>
</feature>